<proteinExistence type="predicted"/>
<dbReference type="RefSeq" id="WP_177205625.1">
    <property type="nucleotide sequence ID" value="NZ_FOJY01000011.1"/>
</dbReference>
<organism evidence="1 2">
    <name type="scientific">Acetitomaculum ruminis DSM 5522</name>
    <dbReference type="NCBI Taxonomy" id="1120918"/>
    <lineage>
        <taxon>Bacteria</taxon>
        <taxon>Bacillati</taxon>
        <taxon>Bacillota</taxon>
        <taxon>Clostridia</taxon>
        <taxon>Lachnospirales</taxon>
        <taxon>Lachnospiraceae</taxon>
        <taxon>Acetitomaculum</taxon>
    </lineage>
</organism>
<dbReference type="EMBL" id="FOJY01000011">
    <property type="protein sequence ID" value="SFB17197.1"/>
    <property type="molecule type" value="Genomic_DNA"/>
</dbReference>
<gene>
    <name evidence="1" type="ORF">SAMN05216249_11187</name>
</gene>
<name>A0A1I0YW01_9FIRM</name>
<dbReference type="Proteomes" id="UP000198838">
    <property type="component" value="Unassembled WGS sequence"/>
</dbReference>
<evidence type="ECO:0000313" key="2">
    <source>
        <dbReference type="Proteomes" id="UP000198838"/>
    </source>
</evidence>
<dbReference type="AlphaFoldDB" id="A0A1I0YW01"/>
<reference evidence="1 2" key="1">
    <citation type="submission" date="2016-10" db="EMBL/GenBank/DDBJ databases">
        <authorList>
            <person name="de Groot N.N."/>
        </authorList>
    </citation>
    <scope>NUCLEOTIDE SEQUENCE [LARGE SCALE GENOMIC DNA]</scope>
    <source>
        <strain evidence="1 2">DSM 5522</strain>
    </source>
</reference>
<sequence>MNEIAKYNFYENSRYVPGWMIAERYEYCDDFYYRLEKRTKFSFREFFSRLFGK</sequence>
<protein>
    <submittedName>
        <fullName evidence="1">Uncharacterized protein</fullName>
    </submittedName>
</protein>
<accession>A0A1I0YW01</accession>
<evidence type="ECO:0000313" key="1">
    <source>
        <dbReference type="EMBL" id="SFB17197.1"/>
    </source>
</evidence>
<keyword evidence="2" id="KW-1185">Reference proteome</keyword>